<dbReference type="RefSeq" id="WP_303739159.1">
    <property type="nucleotide sequence ID" value="NZ_SUTK01000028.1"/>
</dbReference>
<sequence length="85" mass="9880">MSDNILKDIENLLELKYDTAYDFKEIYGLTFAFKIIVIRFRGRISSAEISPVGIIYEENGEYYLAPLDEAVNIHEIVKEFVKKCI</sequence>
<reference evidence="1" key="1">
    <citation type="submission" date="2019-04" db="EMBL/GenBank/DDBJ databases">
        <title>Evolution of Biomass-Degrading Anaerobic Consortia Revealed by Metagenomics.</title>
        <authorList>
            <person name="Peng X."/>
        </authorList>
    </citation>
    <scope>NUCLEOTIDE SEQUENCE</scope>
    <source>
        <strain evidence="1">SIG18</strain>
    </source>
</reference>
<gene>
    <name evidence="1" type="ORF">E7Z79_06455</name>
</gene>
<dbReference type="EMBL" id="SUTK01000028">
    <property type="protein sequence ID" value="MBE6502068.1"/>
    <property type="molecule type" value="Genomic_DNA"/>
</dbReference>
<proteinExistence type="predicted"/>
<comment type="caution">
    <text evidence="1">The sequence shown here is derived from an EMBL/GenBank/DDBJ whole genome shotgun (WGS) entry which is preliminary data.</text>
</comment>
<evidence type="ECO:0000313" key="2">
    <source>
        <dbReference type="Proteomes" id="UP000783037"/>
    </source>
</evidence>
<organism evidence="1 2">
    <name type="scientific">Methanobrevibacter thaueri</name>
    <dbReference type="NCBI Taxonomy" id="190975"/>
    <lineage>
        <taxon>Archaea</taxon>
        <taxon>Methanobacteriati</taxon>
        <taxon>Methanobacteriota</taxon>
        <taxon>Methanomada group</taxon>
        <taxon>Methanobacteria</taxon>
        <taxon>Methanobacteriales</taxon>
        <taxon>Methanobacteriaceae</taxon>
        <taxon>Methanobrevibacter</taxon>
    </lineage>
</organism>
<evidence type="ECO:0000313" key="1">
    <source>
        <dbReference type="EMBL" id="MBE6502068.1"/>
    </source>
</evidence>
<name>A0A8T3VHC2_9EURY</name>
<dbReference type="Proteomes" id="UP000783037">
    <property type="component" value="Unassembled WGS sequence"/>
</dbReference>
<accession>A0A8T3VHC2</accession>
<dbReference type="AlphaFoldDB" id="A0A8T3VHC2"/>
<protein>
    <submittedName>
        <fullName evidence="1">Uncharacterized protein</fullName>
    </submittedName>
</protein>